<organism evidence="3 4">
    <name type="scientific">Labilithrix luteola</name>
    <dbReference type="NCBI Taxonomy" id="1391654"/>
    <lineage>
        <taxon>Bacteria</taxon>
        <taxon>Pseudomonadati</taxon>
        <taxon>Myxococcota</taxon>
        <taxon>Polyangia</taxon>
        <taxon>Polyangiales</taxon>
        <taxon>Labilitrichaceae</taxon>
        <taxon>Labilithrix</taxon>
    </lineage>
</organism>
<dbReference type="AlphaFoldDB" id="A0A0K1Q1P0"/>
<evidence type="ECO:0000256" key="2">
    <source>
        <dbReference type="SAM" id="SignalP"/>
    </source>
</evidence>
<feature type="signal peptide" evidence="2">
    <location>
        <begin position="1"/>
        <end position="22"/>
    </location>
</feature>
<name>A0A0K1Q1P0_9BACT</name>
<accession>A0A0K1Q1P0</accession>
<dbReference type="OrthoDB" id="5502981at2"/>
<evidence type="ECO:0000256" key="1">
    <source>
        <dbReference type="SAM" id="MobiDB-lite"/>
    </source>
</evidence>
<evidence type="ECO:0000313" key="4">
    <source>
        <dbReference type="Proteomes" id="UP000064967"/>
    </source>
</evidence>
<reference evidence="3 4" key="1">
    <citation type="submission" date="2015-08" db="EMBL/GenBank/DDBJ databases">
        <authorList>
            <person name="Babu N.S."/>
            <person name="Beckwith C.J."/>
            <person name="Beseler K.G."/>
            <person name="Brison A."/>
            <person name="Carone J.V."/>
            <person name="Caskin T.P."/>
            <person name="Diamond M."/>
            <person name="Durham M.E."/>
            <person name="Foxe J.M."/>
            <person name="Go M."/>
            <person name="Henderson B.A."/>
            <person name="Jones I.B."/>
            <person name="McGettigan J.A."/>
            <person name="Micheletti S.J."/>
            <person name="Nasrallah M.E."/>
            <person name="Ortiz D."/>
            <person name="Piller C.R."/>
            <person name="Privatt S.R."/>
            <person name="Schneider S.L."/>
            <person name="Sharp S."/>
            <person name="Smith T.C."/>
            <person name="Stanton J.D."/>
            <person name="Ullery H.E."/>
            <person name="Wilson R.J."/>
            <person name="Serrano M.G."/>
            <person name="Buck G."/>
            <person name="Lee V."/>
            <person name="Wang Y."/>
            <person name="Carvalho R."/>
            <person name="Voegtly L."/>
            <person name="Shi R."/>
            <person name="Duckworth R."/>
            <person name="Johnson A."/>
            <person name="Loviza R."/>
            <person name="Walstead R."/>
            <person name="Shah Z."/>
            <person name="Kiflezghi M."/>
            <person name="Wade K."/>
            <person name="Ball S.L."/>
            <person name="Bradley K.W."/>
            <person name="Asai D.J."/>
            <person name="Bowman C.A."/>
            <person name="Russell D.A."/>
            <person name="Pope W.H."/>
            <person name="Jacobs-Sera D."/>
            <person name="Hendrix R.W."/>
            <person name="Hatfull G.F."/>
        </authorList>
    </citation>
    <scope>NUCLEOTIDE SEQUENCE [LARGE SCALE GENOMIC DNA]</scope>
    <source>
        <strain evidence="3 4">DSM 27648</strain>
    </source>
</reference>
<keyword evidence="2" id="KW-0732">Signal</keyword>
<dbReference type="EMBL" id="CP012333">
    <property type="protein sequence ID" value="AKU99662.1"/>
    <property type="molecule type" value="Genomic_DNA"/>
</dbReference>
<dbReference type="InterPro" id="IPR030819">
    <property type="entry name" value="Myxo_TraA_N"/>
</dbReference>
<evidence type="ECO:0000313" key="3">
    <source>
        <dbReference type="EMBL" id="AKU99662.1"/>
    </source>
</evidence>
<dbReference type="NCBIfam" id="TIGR04566">
    <property type="entry name" value="myxo_TraA_Nterm"/>
    <property type="match status" value="1"/>
</dbReference>
<protein>
    <submittedName>
        <fullName evidence="3">Uncharacterized protein</fullName>
    </submittedName>
</protein>
<dbReference type="KEGG" id="llu:AKJ09_06326"/>
<gene>
    <name evidence="3" type="ORF">AKJ09_06326</name>
</gene>
<sequence>MSCCRALGLTVTLCLLTNVASAAQTPVVIARAPAASLPSADGTGLCIATKKWTGGVNSVPQTADSFASGMNAFFEASPQPQKTSVHRGLLDLSNALNDGRVLSYGDFIGAACSQSSQAGCPFVFGDSTTTFGARLRGFMRVGQSSVGHPIHFGVYADDAMSLTIFDGAGQTYAALMRPPQLGAPTWRITNAVTFPSPGLYPIEILYAQITEHAALEISTYDDTFTDFERGAGQAPVVNLQSLGFGLLDPKDLHQSEEGGPSLPDLDSCQQCAREFAGQPGTSGCSAGYHCNAAALCSACVSGVVPMPPSPTRAPSTLHPPRPPRRKRTTEVAVVGRRGERRLRGPGSPLS</sequence>
<feature type="region of interest" description="Disordered" evidence="1">
    <location>
        <begin position="308"/>
        <end position="350"/>
    </location>
</feature>
<feature type="chain" id="PRO_5005466644" evidence="2">
    <location>
        <begin position="23"/>
        <end position="350"/>
    </location>
</feature>
<proteinExistence type="predicted"/>
<dbReference type="Proteomes" id="UP000064967">
    <property type="component" value="Chromosome"/>
</dbReference>
<keyword evidence="4" id="KW-1185">Reference proteome</keyword>